<dbReference type="OrthoDB" id="277439at2759"/>
<evidence type="ECO:0000313" key="7">
    <source>
        <dbReference type="Proteomes" id="UP000094527"/>
    </source>
</evidence>
<comment type="similarity">
    <text evidence="2">Belongs to the UTP14 family.</text>
</comment>
<evidence type="ECO:0000313" key="6">
    <source>
        <dbReference type="EMBL" id="ODM92135.1"/>
    </source>
</evidence>
<feature type="region of interest" description="Disordered" evidence="5">
    <location>
        <begin position="472"/>
        <end position="549"/>
    </location>
</feature>
<dbReference type="Pfam" id="PF04615">
    <property type="entry name" value="Utp14"/>
    <property type="match status" value="2"/>
</dbReference>
<feature type="compositionally biased region" description="Basic residues" evidence="5">
    <location>
        <begin position="1"/>
        <end position="12"/>
    </location>
</feature>
<reference evidence="6 7" key="1">
    <citation type="journal article" date="2016" name="Genome Biol. Evol.">
        <title>Gene Family Evolution Reflects Adaptation to Soil Environmental Stressors in the Genome of the Collembolan Orchesella cincta.</title>
        <authorList>
            <person name="Faddeeva-Vakhrusheva A."/>
            <person name="Derks M.F."/>
            <person name="Anvar S.Y."/>
            <person name="Agamennone V."/>
            <person name="Suring W."/>
            <person name="Smit S."/>
            <person name="van Straalen N.M."/>
            <person name="Roelofs D."/>
        </authorList>
    </citation>
    <scope>NUCLEOTIDE SEQUENCE [LARGE SCALE GENOMIC DNA]</scope>
    <source>
        <tissue evidence="6">Mixed pool</tissue>
    </source>
</reference>
<feature type="region of interest" description="Disordered" evidence="5">
    <location>
        <begin position="1"/>
        <end position="78"/>
    </location>
</feature>
<keyword evidence="3" id="KW-0597">Phosphoprotein</keyword>
<dbReference type="OMA" id="QVIEPMD"/>
<feature type="compositionally biased region" description="Basic residues" evidence="5">
    <location>
        <begin position="34"/>
        <end position="49"/>
    </location>
</feature>
<dbReference type="Proteomes" id="UP000094527">
    <property type="component" value="Unassembled WGS sequence"/>
</dbReference>
<sequence length="762" mass="86750">MKKNTTKQKFSAKKASTNGGGADKRRNKLDRSKQKQALKNGRKIMKARKERSDKSEEVEDINAFSNEEETQNEAAGQKQVLGIEDYDDFIAGSEECTAEVATEDGLDNTALIESIQAISSSNRRTFKRKEASKVVEEFGTVKRRVNVGDGGVNKFLESVKEVGETKTAEKVAKLISVAENSKSSKPKSVKTLDAPAERVTSEKVKRAVLYDNAKEEVSKWNSVVYHNRVAEQLVFPMSEDKKGFKKSRKGGAEFMPVTPLEEEIAKVLYGEEYVQRKKAEMAKDPEKTDIESYMLSVEEAMATHSEMAKLRAMQSYAMAKAKRQNKIKSKKYHRLLRKSKIKQQMKEFEELQTKDPEGALLKLEELEKSRVQERMSLKHRNTSKWAKMQAARAKYNKDSRIALSEQLKISRDLTQKVKESSDEEEEDMELPQLVKSSAENPWMLKPSLQENDKLQMYYTGYKKFWNEYNDQMQKQQQGTDKKSTEQTAKKDGDAGEIRDILVNDEEINTENISDVDDVPSNEWSGSQTRTSATDKKEAVGSTEKSMKVNPDNFLKITKSGSTIDPQFNAENSQAVDLLDDSEESDDESESRQRNLIAEAFEDDDVVNEFHKQKKEAIDDSKPQDIDNFLPGWGSWTGKDVVPEPRRRKRFIKKAKKGPPRKDARISHVIINEEVGDKVRMHQVKNVPFPFTRVKDFERTLRAPIGRTWMPEHAVKSLTAPKVITRLGATIKPISEDVLAKPKTKKFHVPNTIVRMAKVTSKR</sequence>
<dbReference type="GO" id="GO:0006364">
    <property type="term" value="P:rRNA processing"/>
    <property type="evidence" value="ECO:0007669"/>
    <property type="project" value="InterPro"/>
</dbReference>
<dbReference type="AlphaFoldDB" id="A0A1D2MGN3"/>
<dbReference type="EMBL" id="LJIJ01001322">
    <property type="protein sequence ID" value="ODM92135.1"/>
    <property type="molecule type" value="Genomic_DNA"/>
</dbReference>
<dbReference type="STRING" id="48709.A0A1D2MGN3"/>
<dbReference type="PANTHER" id="PTHR14150:SF12">
    <property type="entry name" value="U3 SMALL NUCLEOLAR RNA-ASSOCIATED PROTEIN 14 HOMOLOG A"/>
    <property type="match status" value="1"/>
</dbReference>
<organism evidence="6 7">
    <name type="scientific">Orchesella cincta</name>
    <name type="common">Springtail</name>
    <name type="synonym">Podura cincta</name>
    <dbReference type="NCBI Taxonomy" id="48709"/>
    <lineage>
        <taxon>Eukaryota</taxon>
        <taxon>Metazoa</taxon>
        <taxon>Ecdysozoa</taxon>
        <taxon>Arthropoda</taxon>
        <taxon>Hexapoda</taxon>
        <taxon>Collembola</taxon>
        <taxon>Entomobryomorpha</taxon>
        <taxon>Entomobryoidea</taxon>
        <taxon>Orchesellidae</taxon>
        <taxon>Orchesellinae</taxon>
        <taxon>Orchesella</taxon>
    </lineage>
</organism>
<evidence type="ECO:0000256" key="5">
    <source>
        <dbReference type="SAM" id="MobiDB-lite"/>
    </source>
</evidence>
<comment type="caution">
    <text evidence="6">The sequence shown here is derived from an EMBL/GenBank/DDBJ whole genome shotgun (WGS) entry which is preliminary data.</text>
</comment>
<comment type="subcellular location">
    <subcellularLocation>
        <location evidence="1">Nucleus</location>
        <location evidence="1">Nucleolus</location>
    </subcellularLocation>
</comment>
<feature type="compositionally biased region" description="Acidic residues" evidence="5">
    <location>
        <begin position="502"/>
        <end position="519"/>
    </location>
</feature>
<feature type="region of interest" description="Disordered" evidence="5">
    <location>
        <begin position="413"/>
        <end position="434"/>
    </location>
</feature>
<accession>A0A1D2MGN3</accession>
<evidence type="ECO:0000256" key="2">
    <source>
        <dbReference type="ARBA" id="ARBA00007774"/>
    </source>
</evidence>
<dbReference type="InterPro" id="IPR006709">
    <property type="entry name" value="SSU_processome_Utp14"/>
</dbReference>
<feature type="compositionally biased region" description="Polar residues" evidence="5">
    <location>
        <begin position="521"/>
        <end position="531"/>
    </location>
</feature>
<evidence type="ECO:0000256" key="4">
    <source>
        <dbReference type="ARBA" id="ARBA00023242"/>
    </source>
</evidence>
<name>A0A1D2MGN3_ORCCI</name>
<proteinExistence type="inferred from homology"/>
<gene>
    <name evidence="6" type="ORF">Ocin01_14544</name>
</gene>
<dbReference type="GO" id="GO:0032040">
    <property type="term" value="C:small-subunit processome"/>
    <property type="evidence" value="ECO:0007669"/>
    <property type="project" value="InterPro"/>
</dbReference>
<evidence type="ECO:0000256" key="1">
    <source>
        <dbReference type="ARBA" id="ARBA00004604"/>
    </source>
</evidence>
<feature type="compositionally biased region" description="Basic and acidic residues" evidence="5">
    <location>
        <begin position="479"/>
        <end position="501"/>
    </location>
</feature>
<evidence type="ECO:0000256" key="3">
    <source>
        <dbReference type="ARBA" id="ARBA00022553"/>
    </source>
</evidence>
<dbReference type="PANTHER" id="PTHR14150">
    <property type="entry name" value="U3 SMALL NUCLEOLAR RNA-ASSOCIATED PROTEIN 14"/>
    <property type="match status" value="1"/>
</dbReference>
<keyword evidence="7" id="KW-1185">Reference proteome</keyword>
<keyword evidence="4" id="KW-0539">Nucleus</keyword>
<protein>
    <submittedName>
        <fullName evidence="6">U3 small nucleolar RNA-associated protein 14 A</fullName>
    </submittedName>
</protein>
<feature type="compositionally biased region" description="Acidic residues" evidence="5">
    <location>
        <begin position="56"/>
        <end position="71"/>
    </location>
</feature>